<dbReference type="EMBL" id="QCXQ01000003">
    <property type="protein sequence ID" value="PWF99721.1"/>
    <property type="molecule type" value="Genomic_DNA"/>
</dbReference>
<evidence type="ECO:0000313" key="2">
    <source>
        <dbReference type="EMBL" id="PWF99721.1"/>
    </source>
</evidence>
<reference evidence="2 3" key="1">
    <citation type="journal article" date="2018" name="Int. J. Syst. Evol. Microbiol.">
        <title>Lactobacillus bambusae sp. nov., isolated from a traditional fermented Ma-bamboo shoots of Taiwan.</title>
        <authorList>
            <person name="Wang L.-T."/>
        </authorList>
    </citation>
    <scope>NUCLEOTIDE SEQUENCE [LARGE SCALE GENOMIC DNA]</scope>
    <source>
        <strain evidence="2 3">BS-W1</strain>
    </source>
</reference>
<keyword evidence="1" id="KW-0812">Transmembrane</keyword>
<feature type="transmembrane region" description="Helical" evidence="1">
    <location>
        <begin position="128"/>
        <end position="146"/>
    </location>
</feature>
<feature type="transmembrane region" description="Helical" evidence="1">
    <location>
        <begin position="12"/>
        <end position="31"/>
    </location>
</feature>
<accession>A0A2V1MY14</accession>
<comment type="caution">
    <text evidence="2">The sequence shown here is derived from an EMBL/GenBank/DDBJ whole genome shotgun (WGS) entry which is preliminary data.</text>
</comment>
<organism evidence="2 3">
    <name type="scientific">Levilactobacillus bambusae</name>
    <dbReference type="NCBI Taxonomy" id="2024736"/>
    <lineage>
        <taxon>Bacteria</taxon>
        <taxon>Bacillati</taxon>
        <taxon>Bacillota</taxon>
        <taxon>Bacilli</taxon>
        <taxon>Lactobacillales</taxon>
        <taxon>Lactobacillaceae</taxon>
        <taxon>Levilactobacillus</taxon>
    </lineage>
</organism>
<keyword evidence="1" id="KW-0472">Membrane</keyword>
<dbReference type="RefSeq" id="WP_109250576.1">
    <property type="nucleotide sequence ID" value="NZ_QCXQ01000003.1"/>
</dbReference>
<gene>
    <name evidence="2" type="ORF">DCM90_06585</name>
</gene>
<sequence length="156" mass="18174">MKQRTYFLGKRARQVWNAVFFPVILIWGWAYEAITNQMTRLGWSNVVAFCGWLGIWVLIIYLATWITKEDPRVIRAPKPVLRPTNFTGNLRRISLFFVFIAACLVIPIIAGWIEEILNHWGVTGDLKSFAEVFSLAILLLMVQWLFRKLSAFARRL</sequence>
<proteinExistence type="predicted"/>
<dbReference type="Proteomes" id="UP000245080">
    <property type="component" value="Unassembled WGS sequence"/>
</dbReference>
<feature type="transmembrane region" description="Helical" evidence="1">
    <location>
        <begin position="43"/>
        <end position="66"/>
    </location>
</feature>
<name>A0A2V1MY14_9LACO</name>
<keyword evidence="3" id="KW-1185">Reference proteome</keyword>
<evidence type="ECO:0000256" key="1">
    <source>
        <dbReference type="SAM" id="Phobius"/>
    </source>
</evidence>
<feature type="transmembrane region" description="Helical" evidence="1">
    <location>
        <begin position="93"/>
        <end position="113"/>
    </location>
</feature>
<keyword evidence="1" id="KW-1133">Transmembrane helix</keyword>
<protein>
    <submittedName>
        <fullName evidence="2">Uncharacterized protein</fullName>
    </submittedName>
</protein>
<evidence type="ECO:0000313" key="3">
    <source>
        <dbReference type="Proteomes" id="UP000245080"/>
    </source>
</evidence>
<dbReference type="AlphaFoldDB" id="A0A2V1MY14"/>